<evidence type="ECO:0000256" key="3">
    <source>
        <dbReference type="ARBA" id="ARBA00004613"/>
    </source>
</evidence>
<dbReference type="InterPro" id="IPR004898">
    <property type="entry name" value="Pectate_lyase_PlyH/PlyE-like"/>
</dbReference>
<evidence type="ECO:0000256" key="1">
    <source>
        <dbReference type="ARBA" id="ARBA00000695"/>
    </source>
</evidence>
<dbReference type="AlphaFoldDB" id="W2KGT1"/>
<protein>
    <recommendedName>
        <fullName evidence="9">Probable pectate lyase F</fullName>
        <ecNumber evidence="4">4.2.2.2</ecNumber>
    </recommendedName>
</protein>
<dbReference type="GO" id="GO:0030570">
    <property type="term" value="F:pectate lyase activity"/>
    <property type="evidence" value="ECO:0007669"/>
    <property type="project" value="UniProtKB-EC"/>
</dbReference>
<evidence type="ECO:0000256" key="10">
    <source>
        <dbReference type="SAM" id="MobiDB-lite"/>
    </source>
</evidence>
<evidence type="ECO:0000256" key="2">
    <source>
        <dbReference type="ARBA" id="ARBA00001913"/>
    </source>
</evidence>
<feature type="compositionally biased region" description="Basic residues" evidence="10">
    <location>
        <begin position="207"/>
        <end position="216"/>
    </location>
</feature>
<feature type="compositionally biased region" description="Polar residues" evidence="10">
    <location>
        <begin position="124"/>
        <end position="136"/>
    </location>
</feature>
<comment type="subcellular location">
    <subcellularLocation>
        <location evidence="3">Secreted</location>
    </subcellularLocation>
</comment>
<keyword evidence="8" id="KW-0456">Lyase</keyword>
<dbReference type="GO" id="GO:0045490">
    <property type="term" value="P:pectin catabolic process"/>
    <property type="evidence" value="ECO:0007669"/>
    <property type="project" value="TreeGrafter"/>
</dbReference>
<evidence type="ECO:0000313" key="11">
    <source>
        <dbReference type="EMBL" id="ETL84431.1"/>
    </source>
</evidence>
<evidence type="ECO:0000256" key="6">
    <source>
        <dbReference type="ARBA" id="ARBA00022729"/>
    </source>
</evidence>
<sequence length="216" mass="24313">MLYLKYSDTYSHVKEKFWATVQYKQAYIVNAGEVFDGKMRTYERSDLSCQEQTETGADTSVFEVEAGGHLTSPIVTVNKNWATLKNVWAKPSKAFVKTKAPKTTAPKKINTPKPDGKSAEHVDQTVQQTVKNTTATVPDGARPDSTGSMLYKKPYIVKAGEVFDGLMKTYECSDITCSGGEGQKDTAAPSRRHPEQRHHRQEPERRRALRRPQLHH</sequence>
<dbReference type="EMBL" id="KI681779">
    <property type="protein sequence ID" value="ETL84431.1"/>
    <property type="molecule type" value="Genomic_DNA"/>
</dbReference>
<keyword evidence="6" id="KW-0732">Signal</keyword>
<organism evidence="11">
    <name type="scientific">Phytophthora nicotianae</name>
    <name type="common">Potato buckeye rot agent</name>
    <name type="synonym">Phytophthora parasitica</name>
    <dbReference type="NCBI Taxonomy" id="4792"/>
    <lineage>
        <taxon>Eukaryota</taxon>
        <taxon>Sar</taxon>
        <taxon>Stramenopiles</taxon>
        <taxon>Oomycota</taxon>
        <taxon>Peronosporomycetes</taxon>
        <taxon>Peronosporales</taxon>
        <taxon>Peronosporaceae</taxon>
        <taxon>Phytophthora</taxon>
    </lineage>
</organism>
<dbReference type="GO" id="GO:0005576">
    <property type="term" value="C:extracellular region"/>
    <property type="evidence" value="ECO:0007669"/>
    <property type="project" value="UniProtKB-SubCell"/>
</dbReference>
<feature type="region of interest" description="Disordered" evidence="10">
    <location>
        <begin position="176"/>
        <end position="216"/>
    </location>
</feature>
<comment type="catalytic activity">
    <reaction evidence="1">
        <text>Eliminative cleavage of (1-&gt;4)-alpha-D-galacturonan to give oligosaccharides with 4-deoxy-alpha-D-galact-4-enuronosyl groups at their non-reducing ends.</text>
        <dbReference type="EC" id="4.2.2.2"/>
    </reaction>
</comment>
<evidence type="ECO:0000256" key="8">
    <source>
        <dbReference type="ARBA" id="ARBA00023239"/>
    </source>
</evidence>
<dbReference type="PANTHER" id="PTHR33407">
    <property type="entry name" value="PECTATE LYASE F-RELATED"/>
    <property type="match status" value="1"/>
</dbReference>
<feature type="compositionally biased region" description="Basic residues" evidence="10">
    <location>
        <begin position="190"/>
        <end position="200"/>
    </location>
</feature>
<dbReference type="OrthoDB" id="441042at2759"/>
<feature type="compositionally biased region" description="Basic and acidic residues" evidence="10">
    <location>
        <begin position="114"/>
        <end position="123"/>
    </location>
</feature>
<dbReference type="InterPro" id="IPR012334">
    <property type="entry name" value="Pectin_lyas_fold"/>
</dbReference>
<reference evidence="11" key="1">
    <citation type="submission" date="2013-11" db="EMBL/GenBank/DDBJ databases">
        <title>The Genome Sequence of Phytophthora parasitica CHvinca01.</title>
        <authorList>
            <consortium name="The Broad Institute Genomics Platform"/>
            <person name="Russ C."/>
            <person name="Tyler B."/>
            <person name="Panabieres F."/>
            <person name="Shan W."/>
            <person name="Tripathy S."/>
            <person name="Grunwald N."/>
            <person name="Machado M."/>
            <person name="Johnson C.S."/>
            <person name="Arredondo F."/>
            <person name="Hong C."/>
            <person name="Coffey M."/>
            <person name="Young S.K."/>
            <person name="Zeng Q."/>
            <person name="Gargeya S."/>
            <person name="Fitzgerald M."/>
            <person name="Abouelleil A."/>
            <person name="Alvarado L."/>
            <person name="Chapman S.B."/>
            <person name="Gainer-Dewar J."/>
            <person name="Goldberg J."/>
            <person name="Griggs A."/>
            <person name="Gujja S."/>
            <person name="Hansen M."/>
            <person name="Howarth C."/>
            <person name="Imamovic A."/>
            <person name="Ireland A."/>
            <person name="Larimer J."/>
            <person name="McCowan C."/>
            <person name="Murphy C."/>
            <person name="Pearson M."/>
            <person name="Poon T.W."/>
            <person name="Priest M."/>
            <person name="Roberts A."/>
            <person name="Saif S."/>
            <person name="Shea T."/>
            <person name="Sykes S."/>
            <person name="Wortman J."/>
            <person name="Nusbaum C."/>
            <person name="Birren B."/>
        </authorList>
    </citation>
    <scope>NUCLEOTIDE SEQUENCE [LARGE SCALE GENOMIC DNA]</scope>
    <source>
        <strain evidence="11">CHvinca01</strain>
    </source>
</reference>
<feature type="region of interest" description="Disordered" evidence="10">
    <location>
        <begin position="99"/>
        <end position="147"/>
    </location>
</feature>
<dbReference type="Proteomes" id="UP000054423">
    <property type="component" value="Unassembled WGS sequence"/>
</dbReference>
<accession>W2KGT1</accession>
<dbReference type="PANTHER" id="PTHR33407:SF9">
    <property type="entry name" value="PECTATE LYASE F-RELATED"/>
    <property type="match status" value="1"/>
</dbReference>
<proteinExistence type="predicted"/>
<dbReference type="EC" id="4.2.2.2" evidence="4"/>
<evidence type="ECO:0000256" key="5">
    <source>
        <dbReference type="ARBA" id="ARBA00022525"/>
    </source>
</evidence>
<evidence type="ECO:0000256" key="9">
    <source>
        <dbReference type="ARBA" id="ARBA00039895"/>
    </source>
</evidence>
<evidence type="ECO:0000256" key="7">
    <source>
        <dbReference type="ARBA" id="ARBA00022837"/>
    </source>
</evidence>
<evidence type="ECO:0000256" key="4">
    <source>
        <dbReference type="ARBA" id="ARBA00012272"/>
    </source>
</evidence>
<keyword evidence="5" id="KW-0964">Secreted</keyword>
<name>W2KGT1_PHYNI</name>
<keyword evidence="7" id="KW-0106">Calcium</keyword>
<feature type="compositionally biased region" description="Low complexity" evidence="10">
    <location>
        <begin position="99"/>
        <end position="113"/>
    </location>
</feature>
<dbReference type="Gene3D" id="2.160.20.10">
    <property type="entry name" value="Single-stranded right-handed beta-helix, Pectin lyase-like"/>
    <property type="match status" value="2"/>
</dbReference>
<gene>
    <name evidence="11" type="ORF">L917_15738</name>
</gene>
<dbReference type="Pfam" id="PF03211">
    <property type="entry name" value="Pectate_lyase"/>
    <property type="match status" value="1"/>
</dbReference>
<comment type="cofactor">
    <cofactor evidence="2">
        <name>Ca(2+)</name>
        <dbReference type="ChEBI" id="CHEBI:29108"/>
    </cofactor>
</comment>